<evidence type="ECO:0000313" key="2">
    <source>
        <dbReference type="EMBL" id="GAA0159339.1"/>
    </source>
</evidence>
<dbReference type="EMBL" id="BAABME010020090">
    <property type="protein sequence ID" value="GAA0159339.1"/>
    <property type="molecule type" value="Genomic_DNA"/>
</dbReference>
<dbReference type="Proteomes" id="UP001454036">
    <property type="component" value="Unassembled WGS sequence"/>
</dbReference>
<accession>A0AAV3Q6G1</accession>
<feature type="compositionally biased region" description="Basic and acidic residues" evidence="1">
    <location>
        <begin position="1"/>
        <end position="12"/>
    </location>
</feature>
<evidence type="ECO:0000256" key="1">
    <source>
        <dbReference type="SAM" id="MobiDB-lite"/>
    </source>
</evidence>
<gene>
    <name evidence="2" type="ORF">LIER_38847</name>
</gene>
<dbReference type="AlphaFoldDB" id="A0AAV3Q6G1"/>
<name>A0AAV3Q6G1_LITER</name>
<feature type="compositionally biased region" description="Low complexity" evidence="1">
    <location>
        <begin position="13"/>
        <end position="40"/>
    </location>
</feature>
<sequence length="109" mass="12695">MVSDARIDHDNDQNQQNVDENQQNDDQIHNNVHQNQPNVHRNLHFSYNVADSSSNNHFPNNDPLTLHHFDHPSYVLSTRMQNLNNYYDKNKFGFVNGECVRPLDPIQAA</sequence>
<proteinExistence type="predicted"/>
<protein>
    <submittedName>
        <fullName evidence="2">Uncharacterized protein</fullName>
    </submittedName>
</protein>
<feature type="region of interest" description="Disordered" evidence="1">
    <location>
        <begin position="1"/>
        <end position="40"/>
    </location>
</feature>
<comment type="caution">
    <text evidence="2">The sequence shown here is derived from an EMBL/GenBank/DDBJ whole genome shotgun (WGS) entry which is preliminary data.</text>
</comment>
<organism evidence="2 3">
    <name type="scientific">Lithospermum erythrorhizon</name>
    <name type="common">Purple gromwell</name>
    <name type="synonym">Lithospermum officinale var. erythrorhizon</name>
    <dbReference type="NCBI Taxonomy" id="34254"/>
    <lineage>
        <taxon>Eukaryota</taxon>
        <taxon>Viridiplantae</taxon>
        <taxon>Streptophyta</taxon>
        <taxon>Embryophyta</taxon>
        <taxon>Tracheophyta</taxon>
        <taxon>Spermatophyta</taxon>
        <taxon>Magnoliopsida</taxon>
        <taxon>eudicotyledons</taxon>
        <taxon>Gunneridae</taxon>
        <taxon>Pentapetalae</taxon>
        <taxon>asterids</taxon>
        <taxon>lamiids</taxon>
        <taxon>Boraginales</taxon>
        <taxon>Boraginaceae</taxon>
        <taxon>Boraginoideae</taxon>
        <taxon>Lithospermeae</taxon>
        <taxon>Lithospermum</taxon>
    </lineage>
</organism>
<evidence type="ECO:0000313" key="3">
    <source>
        <dbReference type="Proteomes" id="UP001454036"/>
    </source>
</evidence>
<keyword evidence="3" id="KW-1185">Reference proteome</keyword>
<reference evidence="2 3" key="1">
    <citation type="submission" date="2024-01" db="EMBL/GenBank/DDBJ databases">
        <title>The complete chloroplast genome sequence of Lithospermum erythrorhizon: insights into the phylogenetic relationship among Boraginaceae species and the maternal lineages of purple gromwells.</title>
        <authorList>
            <person name="Okada T."/>
            <person name="Watanabe K."/>
        </authorList>
    </citation>
    <scope>NUCLEOTIDE SEQUENCE [LARGE SCALE GENOMIC DNA]</scope>
</reference>